<evidence type="ECO:0000256" key="1">
    <source>
        <dbReference type="ARBA" id="ARBA00004141"/>
    </source>
</evidence>
<dbReference type="Proteomes" id="UP000001070">
    <property type="component" value="Unassembled WGS sequence"/>
</dbReference>
<dbReference type="Pfam" id="PF00335">
    <property type="entry name" value="Tetraspanin"/>
    <property type="match status" value="1"/>
</dbReference>
<feature type="transmembrane region" description="Helical" evidence="5">
    <location>
        <begin position="44"/>
        <end position="69"/>
    </location>
</feature>
<evidence type="ECO:0000256" key="4">
    <source>
        <dbReference type="ARBA" id="ARBA00023136"/>
    </source>
</evidence>
<evidence type="ECO:0000256" key="3">
    <source>
        <dbReference type="ARBA" id="ARBA00022989"/>
    </source>
</evidence>
<feature type="transmembrane region" description="Helical" evidence="5">
    <location>
        <begin position="189"/>
        <end position="209"/>
    </location>
</feature>
<gene>
    <name evidence="6" type="primary">Dgri\GH21509</name>
    <name evidence="6" type="ORF">Dgri_GH21509</name>
</gene>
<dbReference type="GO" id="GO:0005886">
    <property type="term" value="C:plasma membrane"/>
    <property type="evidence" value="ECO:0007669"/>
    <property type="project" value="TreeGrafter"/>
</dbReference>
<dbReference type="PANTHER" id="PTHR19282">
    <property type="entry name" value="TETRASPANIN"/>
    <property type="match status" value="1"/>
</dbReference>
<dbReference type="InterPro" id="IPR008952">
    <property type="entry name" value="Tetraspanin_EC2_sf"/>
</dbReference>
<dbReference type="EMBL" id="CH916367">
    <property type="protein sequence ID" value="EDW01562.1"/>
    <property type="molecule type" value="Genomic_DNA"/>
</dbReference>
<organism evidence="7">
    <name type="scientific">Drosophila grimshawi</name>
    <name type="common">Hawaiian fruit fly</name>
    <name type="synonym">Idiomyia grimshawi</name>
    <dbReference type="NCBI Taxonomy" id="7222"/>
    <lineage>
        <taxon>Eukaryota</taxon>
        <taxon>Metazoa</taxon>
        <taxon>Ecdysozoa</taxon>
        <taxon>Arthropoda</taxon>
        <taxon>Hexapoda</taxon>
        <taxon>Insecta</taxon>
        <taxon>Pterygota</taxon>
        <taxon>Neoptera</taxon>
        <taxon>Endopterygota</taxon>
        <taxon>Diptera</taxon>
        <taxon>Brachycera</taxon>
        <taxon>Muscomorpha</taxon>
        <taxon>Ephydroidea</taxon>
        <taxon>Drosophilidae</taxon>
        <taxon>Drosophila</taxon>
        <taxon>Hawaiian Drosophila</taxon>
    </lineage>
</organism>
<dbReference type="PhylomeDB" id="B4J3X9"/>
<dbReference type="HOGENOM" id="CLU_055524_6_4_1"/>
<keyword evidence="4 5" id="KW-0472">Membrane</keyword>
<dbReference type="InterPro" id="IPR018499">
    <property type="entry name" value="Tetraspanin/Peripherin"/>
</dbReference>
<accession>B4J3X9</accession>
<dbReference type="FunCoup" id="B4J3X9">
    <property type="interactions" value="9"/>
</dbReference>
<proteinExistence type="predicted"/>
<evidence type="ECO:0000313" key="7">
    <source>
        <dbReference type="Proteomes" id="UP000001070"/>
    </source>
</evidence>
<evidence type="ECO:0000256" key="2">
    <source>
        <dbReference type="ARBA" id="ARBA00022692"/>
    </source>
</evidence>
<dbReference type="eggNOG" id="KOG3882">
    <property type="taxonomic scope" value="Eukaryota"/>
</dbReference>
<dbReference type="OMA" id="YCLFIVN"/>
<dbReference type="CDD" id="cd03127">
    <property type="entry name" value="tetraspanin_LEL"/>
    <property type="match status" value="1"/>
</dbReference>
<dbReference type="Gene3D" id="1.10.1450.10">
    <property type="entry name" value="Tetraspanin"/>
    <property type="match status" value="1"/>
</dbReference>
<keyword evidence="7" id="KW-1185">Reference proteome</keyword>
<dbReference type="PRINTS" id="PR00259">
    <property type="entry name" value="TMFOUR"/>
</dbReference>
<dbReference type="SMR" id="B4J3X9"/>
<reference evidence="6 7" key="1">
    <citation type="journal article" date="2007" name="Nature">
        <title>Evolution of genes and genomes on the Drosophila phylogeny.</title>
        <authorList>
            <consortium name="Drosophila 12 Genomes Consortium"/>
            <person name="Clark A.G."/>
            <person name="Eisen M.B."/>
            <person name="Smith D.R."/>
            <person name="Bergman C.M."/>
            <person name="Oliver B."/>
            <person name="Markow T.A."/>
            <person name="Kaufman T.C."/>
            <person name="Kellis M."/>
            <person name="Gelbart W."/>
            <person name="Iyer V.N."/>
            <person name="Pollard D.A."/>
            <person name="Sackton T.B."/>
            <person name="Larracuente A.M."/>
            <person name="Singh N.D."/>
            <person name="Abad J.P."/>
            <person name="Abt D.N."/>
            <person name="Adryan B."/>
            <person name="Aguade M."/>
            <person name="Akashi H."/>
            <person name="Anderson W.W."/>
            <person name="Aquadro C.F."/>
            <person name="Ardell D.H."/>
            <person name="Arguello R."/>
            <person name="Artieri C.G."/>
            <person name="Barbash D.A."/>
            <person name="Barker D."/>
            <person name="Barsanti P."/>
            <person name="Batterham P."/>
            <person name="Batzoglou S."/>
            <person name="Begun D."/>
            <person name="Bhutkar A."/>
            <person name="Blanco E."/>
            <person name="Bosak S.A."/>
            <person name="Bradley R.K."/>
            <person name="Brand A.D."/>
            <person name="Brent M.R."/>
            <person name="Brooks A.N."/>
            <person name="Brown R.H."/>
            <person name="Butlin R.K."/>
            <person name="Caggese C."/>
            <person name="Calvi B.R."/>
            <person name="Bernardo de Carvalho A."/>
            <person name="Caspi A."/>
            <person name="Castrezana S."/>
            <person name="Celniker S.E."/>
            <person name="Chang J.L."/>
            <person name="Chapple C."/>
            <person name="Chatterji S."/>
            <person name="Chinwalla A."/>
            <person name="Civetta A."/>
            <person name="Clifton S.W."/>
            <person name="Comeron J.M."/>
            <person name="Costello J.C."/>
            <person name="Coyne J.A."/>
            <person name="Daub J."/>
            <person name="David R.G."/>
            <person name="Delcher A.L."/>
            <person name="Delehaunty K."/>
            <person name="Do C.B."/>
            <person name="Ebling H."/>
            <person name="Edwards K."/>
            <person name="Eickbush T."/>
            <person name="Evans J.D."/>
            <person name="Filipski A."/>
            <person name="Findeiss S."/>
            <person name="Freyhult E."/>
            <person name="Fulton L."/>
            <person name="Fulton R."/>
            <person name="Garcia A.C."/>
            <person name="Gardiner A."/>
            <person name="Garfield D.A."/>
            <person name="Garvin B.E."/>
            <person name="Gibson G."/>
            <person name="Gilbert D."/>
            <person name="Gnerre S."/>
            <person name="Godfrey J."/>
            <person name="Good R."/>
            <person name="Gotea V."/>
            <person name="Gravely B."/>
            <person name="Greenberg A.J."/>
            <person name="Griffiths-Jones S."/>
            <person name="Gross S."/>
            <person name="Guigo R."/>
            <person name="Gustafson E.A."/>
            <person name="Haerty W."/>
            <person name="Hahn M.W."/>
            <person name="Halligan D.L."/>
            <person name="Halpern A.L."/>
            <person name="Halter G.M."/>
            <person name="Han M.V."/>
            <person name="Heger A."/>
            <person name="Hillier L."/>
            <person name="Hinrichs A.S."/>
            <person name="Holmes I."/>
            <person name="Hoskins R.A."/>
            <person name="Hubisz M.J."/>
            <person name="Hultmark D."/>
            <person name="Huntley M.A."/>
            <person name="Jaffe D.B."/>
            <person name="Jagadeeshan S."/>
            <person name="Jeck W.R."/>
            <person name="Johnson J."/>
            <person name="Jones C.D."/>
            <person name="Jordan W.C."/>
            <person name="Karpen G.H."/>
            <person name="Kataoka E."/>
            <person name="Keightley P.D."/>
            <person name="Kheradpour P."/>
            <person name="Kirkness E.F."/>
            <person name="Koerich L.B."/>
            <person name="Kristiansen K."/>
            <person name="Kudrna D."/>
            <person name="Kulathinal R.J."/>
            <person name="Kumar S."/>
            <person name="Kwok R."/>
            <person name="Lander E."/>
            <person name="Langley C.H."/>
            <person name="Lapoint R."/>
            <person name="Lazzaro B.P."/>
            <person name="Lee S.J."/>
            <person name="Levesque L."/>
            <person name="Li R."/>
            <person name="Lin C.F."/>
            <person name="Lin M.F."/>
            <person name="Lindblad-Toh K."/>
            <person name="Llopart A."/>
            <person name="Long M."/>
            <person name="Low L."/>
            <person name="Lozovsky E."/>
            <person name="Lu J."/>
            <person name="Luo M."/>
            <person name="Machado C.A."/>
            <person name="Makalowski W."/>
            <person name="Marzo M."/>
            <person name="Matsuda M."/>
            <person name="Matzkin L."/>
            <person name="McAllister B."/>
            <person name="McBride C.S."/>
            <person name="McKernan B."/>
            <person name="McKernan K."/>
            <person name="Mendez-Lago M."/>
            <person name="Minx P."/>
            <person name="Mollenhauer M.U."/>
            <person name="Montooth K."/>
            <person name="Mount S.M."/>
            <person name="Mu X."/>
            <person name="Myers E."/>
            <person name="Negre B."/>
            <person name="Newfeld S."/>
            <person name="Nielsen R."/>
            <person name="Noor M.A."/>
            <person name="O'Grady P."/>
            <person name="Pachter L."/>
            <person name="Papaceit M."/>
            <person name="Parisi M.J."/>
            <person name="Parisi M."/>
            <person name="Parts L."/>
            <person name="Pedersen J.S."/>
            <person name="Pesole G."/>
            <person name="Phillippy A.M."/>
            <person name="Ponting C.P."/>
            <person name="Pop M."/>
            <person name="Porcelli D."/>
            <person name="Powell J.R."/>
            <person name="Prohaska S."/>
            <person name="Pruitt K."/>
            <person name="Puig M."/>
            <person name="Quesneville H."/>
            <person name="Ram K.R."/>
            <person name="Rand D."/>
            <person name="Rasmussen M.D."/>
            <person name="Reed L.K."/>
            <person name="Reenan R."/>
            <person name="Reily A."/>
            <person name="Remington K.A."/>
            <person name="Rieger T.T."/>
            <person name="Ritchie M.G."/>
            <person name="Robin C."/>
            <person name="Rogers Y.H."/>
            <person name="Rohde C."/>
            <person name="Rozas J."/>
            <person name="Rubenfield M.J."/>
            <person name="Ruiz A."/>
            <person name="Russo S."/>
            <person name="Salzberg S.L."/>
            <person name="Sanchez-Gracia A."/>
            <person name="Saranga D.J."/>
            <person name="Sato H."/>
            <person name="Schaeffer S.W."/>
            <person name="Schatz M.C."/>
            <person name="Schlenke T."/>
            <person name="Schwartz R."/>
            <person name="Segarra C."/>
            <person name="Singh R.S."/>
            <person name="Sirot L."/>
            <person name="Sirota M."/>
            <person name="Sisneros N.B."/>
            <person name="Smith C.D."/>
            <person name="Smith T.F."/>
            <person name="Spieth J."/>
            <person name="Stage D.E."/>
            <person name="Stark A."/>
            <person name="Stephan W."/>
            <person name="Strausberg R.L."/>
            <person name="Strempel S."/>
            <person name="Sturgill D."/>
            <person name="Sutton G."/>
            <person name="Sutton G.G."/>
            <person name="Tao W."/>
            <person name="Teichmann S."/>
            <person name="Tobari Y.N."/>
            <person name="Tomimura Y."/>
            <person name="Tsolas J.M."/>
            <person name="Valente V.L."/>
            <person name="Venter E."/>
            <person name="Venter J.C."/>
            <person name="Vicario S."/>
            <person name="Vieira F.G."/>
            <person name="Vilella A.J."/>
            <person name="Villasante A."/>
            <person name="Walenz B."/>
            <person name="Wang J."/>
            <person name="Wasserman M."/>
            <person name="Watts T."/>
            <person name="Wilson D."/>
            <person name="Wilson R.K."/>
            <person name="Wing R.A."/>
            <person name="Wolfner M.F."/>
            <person name="Wong A."/>
            <person name="Wong G.K."/>
            <person name="Wu C.I."/>
            <person name="Wu G."/>
            <person name="Yamamoto D."/>
            <person name="Yang H.P."/>
            <person name="Yang S.P."/>
            <person name="Yorke J.A."/>
            <person name="Yoshida K."/>
            <person name="Zdobnov E."/>
            <person name="Zhang P."/>
            <person name="Zhang Y."/>
            <person name="Zimin A.V."/>
            <person name="Baldwin J."/>
            <person name="Abdouelleil A."/>
            <person name="Abdulkadir J."/>
            <person name="Abebe A."/>
            <person name="Abera B."/>
            <person name="Abreu J."/>
            <person name="Acer S.C."/>
            <person name="Aftuck L."/>
            <person name="Alexander A."/>
            <person name="An P."/>
            <person name="Anderson E."/>
            <person name="Anderson S."/>
            <person name="Arachi H."/>
            <person name="Azer M."/>
            <person name="Bachantsang P."/>
            <person name="Barry A."/>
            <person name="Bayul T."/>
            <person name="Berlin A."/>
            <person name="Bessette D."/>
            <person name="Bloom T."/>
            <person name="Blye J."/>
            <person name="Boguslavskiy L."/>
            <person name="Bonnet C."/>
            <person name="Boukhgalter B."/>
            <person name="Bourzgui I."/>
            <person name="Brown A."/>
            <person name="Cahill P."/>
            <person name="Channer S."/>
            <person name="Cheshatsang Y."/>
            <person name="Chuda L."/>
            <person name="Citroen M."/>
            <person name="Collymore A."/>
            <person name="Cooke P."/>
            <person name="Costello M."/>
            <person name="D'Aco K."/>
            <person name="Daza R."/>
            <person name="De Haan G."/>
            <person name="DeGray S."/>
            <person name="DeMaso C."/>
            <person name="Dhargay N."/>
            <person name="Dooley K."/>
            <person name="Dooley E."/>
            <person name="Doricent M."/>
            <person name="Dorje P."/>
            <person name="Dorjee K."/>
            <person name="Dupes A."/>
            <person name="Elong R."/>
            <person name="Falk J."/>
            <person name="Farina A."/>
            <person name="Faro S."/>
            <person name="Ferguson D."/>
            <person name="Fisher S."/>
            <person name="Foley C.D."/>
            <person name="Franke A."/>
            <person name="Friedrich D."/>
            <person name="Gadbois L."/>
            <person name="Gearin G."/>
            <person name="Gearin C.R."/>
            <person name="Giannoukos G."/>
            <person name="Goode T."/>
            <person name="Graham J."/>
            <person name="Grandbois E."/>
            <person name="Grewal S."/>
            <person name="Gyaltsen K."/>
            <person name="Hafez N."/>
            <person name="Hagos B."/>
            <person name="Hall J."/>
            <person name="Henson C."/>
            <person name="Hollinger A."/>
            <person name="Honan T."/>
            <person name="Huard M.D."/>
            <person name="Hughes L."/>
            <person name="Hurhula B."/>
            <person name="Husby M.E."/>
            <person name="Kamat A."/>
            <person name="Kanga B."/>
            <person name="Kashin S."/>
            <person name="Khazanovich D."/>
            <person name="Kisner P."/>
            <person name="Lance K."/>
            <person name="Lara M."/>
            <person name="Lee W."/>
            <person name="Lennon N."/>
            <person name="Letendre F."/>
            <person name="LeVine R."/>
            <person name="Lipovsky A."/>
            <person name="Liu X."/>
            <person name="Liu J."/>
            <person name="Liu S."/>
            <person name="Lokyitsang T."/>
            <person name="Lokyitsang Y."/>
            <person name="Lubonja R."/>
            <person name="Lui A."/>
            <person name="MacDonald P."/>
            <person name="Magnisalis V."/>
            <person name="Maru K."/>
            <person name="Matthews C."/>
            <person name="McCusker W."/>
            <person name="McDonough S."/>
            <person name="Mehta T."/>
            <person name="Meldrim J."/>
            <person name="Meneus L."/>
            <person name="Mihai O."/>
            <person name="Mihalev A."/>
            <person name="Mihova T."/>
            <person name="Mittelman R."/>
            <person name="Mlenga V."/>
            <person name="Montmayeur A."/>
            <person name="Mulrain L."/>
            <person name="Navidi A."/>
            <person name="Naylor J."/>
            <person name="Negash T."/>
            <person name="Nguyen T."/>
            <person name="Nguyen N."/>
            <person name="Nicol R."/>
            <person name="Norbu C."/>
            <person name="Norbu N."/>
            <person name="Novod N."/>
            <person name="O'Neill B."/>
            <person name="Osman S."/>
            <person name="Markiewicz E."/>
            <person name="Oyono O.L."/>
            <person name="Patti C."/>
            <person name="Phunkhang P."/>
            <person name="Pierre F."/>
            <person name="Priest M."/>
            <person name="Raghuraman S."/>
            <person name="Rege F."/>
            <person name="Reyes R."/>
            <person name="Rise C."/>
            <person name="Rogov P."/>
            <person name="Ross K."/>
            <person name="Ryan E."/>
            <person name="Settipalli S."/>
            <person name="Shea T."/>
            <person name="Sherpa N."/>
            <person name="Shi L."/>
            <person name="Shih D."/>
            <person name="Sparrow T."/>
            <person name="Spaulding J."/>
            <person name="Stalker J."/>
            <person name="Stange-Thomann N."/>
            <person name="Stavropoulos S."/>
            <person name="Stone C."/>
            <person name="Strader C."/>
            <person name="Tesfaye S."/>
            <person name="Thomson T."/>
            <person name="Thoulutsang Y."/>
            <person name="Thoulutsang D."/>
            <person name="Topham K."/>
            <person name="Topping I."/>
            <person name="Tsamla T."/>
            <person name="Vassiliev H."/>
            <person name="Vo A."/>
            <person name="Wangchuk T."/>
            <person name="Wangdi T."/>
            <person name="Weiand M."/>
            <person name="Wilkinson J."/>
            <person name="Wilson A."/>
            <person name="Yadav S."/>
            <person name="Young G."/>
            <person name="Yu Q."/>
            <person name="Zembek L."/>
            <person name="Zhong D."/>
            <person name="Zimmer A."/>
            <person name="Zwirko Z."/>
            <person name="Jaffe D.B."/>
            <person name="Alvarez P."/>
            <person name="Brockman W."/>
            <person name="Butler J."/>
            <person name="Chin C."/>
            <person name="Gnerre S."/>
            <person name="Grabherr M."/>
            <person name="Kleber M."/>
            <person name="Mauceli E."/>
            <person name="MacCallum I."/>
        </authorList>
    </citation>
    <scope>NUCLEOTIDE SEQUENCE [LARGE SCALE GENOMIC DNA]</scope>
    <source>
        <strain evidence="7">Tucson 15287-2541.00</strain>
    </source>
</reference>
<keyword evidence="2 5" id="KW-0812">Transmembrane</keyword>
<protein>
    <submittedName>
        <fullName evidence="6">GH21509</fullName>
    </submittedName>
</protein>
<dbReference type="PANTHER" id="PTHR19282:SF482">
    <property type="entry name" value="FI23944P1-RELATED"/>
    <property type="match status" value="1"/>
</dbReference>
<dbReference type="InParanoid" id="B4J3X9"/>
<name>B4J3X9_DROGR</name>
<comment type="subcellular location">
    <subcellularLocation>
        <location evidence="1">Membrane</location>
        <topology evidence="1">Multi-pass membrane protein</topology>
    </subcellularLocation>
</comment>
<dbReference type="SUPFAM" id="SSF48652">
    <property type="entry name" value="Tetraspanin"/>
    <property type="match status" value="1"/>
</dbReference>
<feature type="transmembrane region" description="Helical" evidence="5">
    <location>
        <begin position="12"/>
        <end position="32"/>
    </location>
</feature>
<sequence>MSCGVQCQKAVLIALNVLLSLIGVTLIALSVYEMNSVSSGSFEHIAIVAQIFVGSFVVLSSFLGCFAAVRLSLSLIWSYVSCILILIGLQVYIIVAAHVTDYVERARDDFVALWEYQRRNTERIAILEQKYSCCGQSGPQDYILQGVGFPLSCYGHRERVQSQLFNTGCLEAVEAHATDNVITGLITKWLLFALELGALGAATHLGITVRNKLRREHF</sequence>
<dbReference type="AlphaFoldDB" id="B4J3X9"/>
<evidence type="ECO:0000313" key="6">
    <source>
        <dbReference type="EMBL" id="EDW01562.1"/>
    </source>
</evidence>
<evidence type="ECO:0000256" key="5">
    <source>
        <dbReference type="SAM" id="Phobius"/>
    </source>
</evidence>
<dbReference type="OrthoDB" id="6361633at2759"/>
<keyword evidence="3 5" id="KW-1133">Transmembrane helix</keyword>
<dbReference type="KEGG" id="dgr:6559997"/>
<feature type="transmembrane region" description="Helical" evidence="5">
    <location>
        <begin position="76"/>
        <end position="99"/>
    </location>
</feature>